<dbReference type="InterPro" id="IPR029044">
    <property type="entry name" value="Nucleotide-diphossugar_trans"/>
</dbReference>
<sequence length="350" mass="41025">MITGGLYEIDTHIPSWSEIEANNSALQLGGKYRPHDCTARNRVAIIVPYRDREMHMKLFLQNIHPFLQRQQLDYAIFLVELAPDKMFNRAMLMNIGFVEAIKLYDFQCFIFHDVDLLPEDDRNLYTCPPMPRHMSAAIDKHKYRLLYTQIFGGVTAMTKEQFLKTNGYSNHYFGWGGEDDDMFRRILYSKMTVTRYPMTIARYKMLDHVKDKENPKRFRLLKESKERWQRDGLNSLKYQRLKLEFRKLYTWVFVDFSEKDVLIPENVTTPAQFVPNGDSNLMNDDQAVTKEAVYVGNNIKNAETTPVWTRQPYVENSATSILSTSMTKSQNEVTTVNNKLPAQPSYNHLR</sequence>
<dbReference type="SUPFAM" id="SSF53448">
    <property type="entry name" value="Nucleotide-diphospho-sugar transferases"/>
    <property type="match status" value="1"/>
</dbReference>
<evidence type="ECO:0000256" key="2">
    <source>
        <dbReference type="ARBA" id="ARBA00004922"/>
    </source>
</evidence>
<comment type="pathway">
    <text evidence="2 11">Protein modification; protein glycosylation.</text>
</comment>
<keyword evidence="10 11" id="KW-0325">Glycoprotein</keyword>
<dbReference type="Pfam" id="PF13733">
    <property type="entry name" value="Glyco_transf_7N"/>
    <property type="match status" value="1"/>
</dbReference>
<dbReference type="InterPro" id="IPR027995">
    <property type="entry name" value="Galactosyl_T_N"/>
</dbReference>
<dbReference type="PANTHER" id="PTHR19300">
    <property type="entry name" value="BETA-1,4-GALACTOSYLTRANSFERASE"/>
    <property type="match status" value="1"/>
</dbReference>
<dbReference type="GO" id="GO:0016757">
    <property type="term" value="F:glycosyltransferase activity"/>
    <property type="evidence" value="ECO:0007669"/>
    <property type="project" value="UniProtKB-KW"/>
</dbReference>
<evidence type="ECO:0000256" key="8">
    <source>
        <dbReference type="ARBA" id="ARBA00022989"/>
    </source>
</evidence>
<evidence type="ECO:0000313" key="16">
    <source>
        <dbReference type="Proteomes" id="UP001634394"/>
    </source>
</evidence>
<evidence type="ECO:0000256" key="7">
    <source>
        <dbReference type="ARBA" id="ARBA00022968"/>
    </source>
</evidence>
<reference evidence="15 16" key="1">
    <citation type="submission" date="2024-11" db="EMBL/GenBank/DDBJ databases">
        <title>Chromosome-level genome assembly of the freshwater bivalve Anodonta woodiana.</title>
        <authorList>
            <person name="Chen X."/>
        </authorList>
    </citation>
    <scope>NUCLEOTIDE SEQUENCE [LARGE SCALE GENOMIC DNA]</scope>
    <source>
        <strain evidence="15">MN2024</strain>
        <tissue evidence="15">Gills</tissue>
    </source>
</reference>
<dbReference type="Proteomes" id="UP001634394">
    <property type="component" value="Unassembled WGS sequence"/>
</dbReference>
<evidence type="ECO:0000256" key="3">
    <source>
        <dbReference type="ARBA" id="ARBA00005735"/>
    </source>
</evidence>
<dbReference type="CDD" id="cd00899">
    <property type="entry name" value="b4GalT"/>
    <property type="match status" value="1"/>
</dbReference>
<comment type="function">
    <text evidence="11">Catalyses the transfer of galactose onto proteins or lipids.</text>
</comment>
<evidence type="ECO:0000256" key="9">
    <source>
        <dbReference type="ARBA" id="ARBA00023136"/>
    </source>
</evidence>
<comment type="caution">
    <text evidence="15">The sequence shown here is derived from an EMBL/GenBank/DDBJ whole genome shotgun (WGS) entry which is preliminary data.</text>
</comment>
<dbReference type="Gene3D" id="3.90.550.10">
    <property type="entry name" value="Spore Coat Polysaccharide Biosynthesis Protein SpsA, Chain A"/>
    <property type="match status" value="1"/>
</dbReference>
<evidence type="ECO:0000256" key="5">
    <source>
        <dbReference type="ARBA" id="ARBA00022679"/>
    </source>
</evidence>
<comment type="subcellular location">
    <subcellularLocation>
        <location evidence="1">Membrane</location>
        <topology evidence="1">Single-pass type II membrane protein</topology>
    </subcellularLocation>
</comment>
<name>A0ABD3X606_SINWO</name>
<feature type="domain" description="Galactosyltransferase C-terminal" evidence="13">
    <location>
        <begin position="132"/>
        <end position="208"/>
    </location>
</feature>
<dbReference type="EMBL" id="JBJQND010000003">
    <property type="protein sequence ID" value="KAL3881585.1"/>
    <property type="molecule type" value="Genomic_DNA"/>
</dbReference>
<dbReference type="PRINTS" id="PR02050">
    <property type="entry name" value="B14GALTRFASE"/>
</dbReference>
<evidence type="ECO:0000313" key="15">
    <source>
        <dbReference type="EMBL" id="KAL3881585.1"/>
    </source>
</evidence>
<feature type="region of interest" description="Disordered" evidence="12">
    <location>
        <begin position="328"/>
        <end position="350"/>
    </location>
</feature>
<dbReference type="PANTHER" id="PTHR19300:SF57">
    <property type="entry name" value="BETA-1,4-N-ACETYLGALACTOSAMINYLTRANSFERASE"/>
    <property type="match status" value="1"/>
</dbReference>
<keyword evidence="8" id="KW-1133">Transmembrane helix</keyword>
<evidence type="ECO:0000256" key="4">
    <source>
        <dbReference type="ARBA" id="ARBA00022676"/>
    </source>
</evidence>
<evidence type="ECO:0000256" key="11">
    <source>
        <dbReference type="RuleBase" id="RU368121"/>
    </source>
</evidence>
<dbReference type="Pfam" id="PF02709">
    <property type="entry name" value="Glyco_transf_7C"/>
    <property type="match status" value="1"/>
</dbReference>
<evidence type="ECO:0000259" key="14">
    <source>
        <dbReference type="Pfam" id="PF13733"/>
    </source>
</evidence>
<proteinExistence type="inferred from homology"/>
<keyword evidence="7 11" id="KW-0735">Signal-anchor</keyword>
<feature type="domain" description="Galactosyltransferase N-terminal" evidence="14">
    <location>
        <begin position="8"/>
        <end position="128"/>
    </location>
</feature>
<dbReference type="AlphaFoldDB" id="A0ABD3X606"/>
<evidence type="ECO:0000256" key="6">
    <source>
        <dbReference type="ARBA" id="ARBA00022692"/>
    </source>
</evidence>
<organism evidence="15 16">
    <name type="scientific">Sinanodonta woodiana</name>
    <name type="common">Chinese pond mussel</name>
    <name type="synonym">Anodonta woodiana</name>
    <dbReference type="NCBI Taxonomy" id="1069815"/>
    <lineage>
        <taxon>Eukaryota</taxon>
        <taxon>Metazoa</taxon>
        <taxon>Spiralia</taxon>
        <taxon>Lophotrochozoa</taxon>
        <taxon>Mollusca</taxon>
        <taxon>Bivalvia</taxon>
        <taxon>Autobranchia</taxon>
        <taxon>Heteroconchia</taxon>
        <taxon>Palaeoheterodonta</taxon>
        <taxon>Unionida</taxon>
        <taxon>Unionoidea</taxon>
        <taxon>Unionidae</taxon>
        <taxon>Unioninae</taxon>
        <taxon>Sinanodonta</taxon>
    </lineage>
</organism>
<protein>
    <recommendedName>
        <fullName evidence="11">Beta-1,4-galactosyltransferase</fullName>
        <ecNumber evidence="11">2.4.1.-</ecNumber>
    </recommendedName>
</protein>
<keyword evidence="6" id="KW-0812">Transmembrane</keyword>
<dbReference type="EC" id="2.4.1.-" evidence="11"/>
<evidence type="ECO:0000259" key="13">
    <source>
        <dbReference type="Pfam" id="PF02709"/>
    </source>
</evidence>
<keyword evidence="9" id="KW-0472">Membrane</keyword>
<keyword evidence="5 11" id="KW-0808">Transferase</keyword>
<evidence type="ECO:0000256" key="10">
    <source>
        <dbReference type="ARBA" id="ARBA00023180"/>
    </source>
</evidence>
<keyword evidence="4 11" id="KW-0328">Glycosyltransferase</keyword>
<gene>
    <name evidence="15" type="ORF">ACJMK2_028006</name>
</gene>
<evidence type="ECO:0000256" key="12">
    <source>
        <dbReference type="SAM" id="MobiDB-lite"/>
    </source>
</evidence>
<dbReference type="GO" id="GO:0016020">
    <property type="term" value="C:membrane"/>
    <property type="evidence" value="ECO:0007669"/>
    <property type="project" value="UniProtKB-SubCell"/>
</dbReference>
<dbReference type="InterPro" id="IPR003859">
    <property type="entry name" value="Galactosyl_T"/>
</dbReference>
<accession>A0ABD3X606</accession>
<evidence type="ECO:0000256" key="1">
    <source>
        <dbReference type="ARBA" id="ARBA00004606"/>
    </source>
</evidence>
<keyword evidence="16" id="KW-1185">Reference proteome</keyword>
<comment type="similarity">
    <text evidence="3 11">Belongs to the glycosyltransferase 7 family.</text>
</comment>
<dbReference type="InterPro" id="IPR027791">
    <property type="entry name" value="Galactosyl_T_C"/>
</dbReference>